<dbReference type="PANTHER" id="PTHR43024:SF1">
    <property type="entry name" value="UDP-N-ACETYLMURAMOYL-TRIPEPTIDE--D-ALANYL-D-ALANINE LIGASE"/>
    <property type="match status" value="1"/>
</dbReference>
<dbReference type="AlphaFoldDB" id="A0A1F6FRB3"/>
<reference evidence="6 7" key="1">
    <citation type="journal article" date="2016" name="Nat. Commun.">
        <title>Thousands of microbial genomes shed light on interconnected biogeochemical processes in an aquifer system.</title>
        <authorList>
            <person name="Anantharaman K."/>
            <person name="Brown C.T."/>
            <person name="Hug L.A."/>
            <person name="Sharon I."/>
            <person name="Castelle C.J."/>
            <person name="Probst A.J."/>
            <person name="Thomas B.C."/>
            <person name="Singh A."/>
            <person name="Wilkins M.J."/>
            <person name="Karaoz U."/>
            <person name="Brodie E.L."/>
            <person name="Williams K.H."/>
            <person name="Hubbard S.S."/>
            <person name="Banfield J.F."/>
        </authorList>
    </citation>
    <scope>NUCLEOTIDE SEQUENCE [LARGE SCALE GENOMIC DNA]</scope>
</reference>
<dbReference type="GO" id="GO:0016881">
    <property type="term" value="F:acid-amino acid ligase activity"/>
    <property type="evidence" value="ECO:0007669"/>
    <property type="project" value="InterPro"/>
</dbReference>
<keyword evidence="3" id="KW-0067">ATP-binding</keyword>
<evidence type="ECO:0000313" key="7">
    <source>
        <dbReference type="Proteomes" id="UP000179230"/>
    </source>
</evidence>
<dbReference type="Gene3D" id="3.90.190.20">
    <property type="entry name" value="Mur ligase, C-terminal domain"/>
    <property type="match status" value="1"/>
</dbReference>
<evidence type="ECO:0000259" key="5">
    <source>
        <dbReference type="Pfam" id="PF08245"/>
    </source>
</evidence>
<dbReference type="InterPro" id="IPR004101">
    <property type="entry name" value="Mur_ligase_C"/>
</dbReference>
<evidence type="ECO:0000259" key="4">
    <source>
        <dbReference type="Pfam" id="PF02875"/>
    </source>
</evidence>
<feature type="domain" description="Mur ligase central" evidence="5">
    <location>
        <begin position="31"/>
        <end position="76"/>
    </location>
</feature>
<organism evidence="6 7">
    <name type="scientific">Candidatus Kaiserbacteria bacterium RIFOXYD1_FULL_42_15</name>
    <dbReference type="NCBI Taxonomy" id="1798532"/>
    <lineage>
        <taxon>Bacteria</taxon>
        <taxon>Candidatus Kaiseribacteriota</taxon>
    </lineage>
</organism>
<dbReference type="Pfam" id="PF02875">
    <property type="entry name" value="Mur_ligase_C"/>
    <property type="match status" value="1"/>
</dbReference>
<feature type="domain" description="Mur ligase C-terminal" evidence="4">
    <location>
        <begin position="271"/>
        <end position="396"/>
    </location>
</feature>
<dbReference type="SUPFAM" id="SSF53623">
    <property type="entry name" value="MurD-like peptide ligases, catalytic domain"/>
    <property type="match status" value="1"/>
</dbReference>
<evidence type="ECO:0008006" key="8">
    <source>
        <dbReference type="Google" id="ProtNLM"/>
    </source>
</evidence>
<keyword evidence="2" id="KW-0547">Nucleotide-binding</keyword>
<dbReference type="PANTHER" id="PTHR43024">
    <property type="entry name" value="UDP-N-ACETYLMURAMOYL-TRIPEPTIDE--D-ALANYL-D-ALANINE LIGASE"/>
    <property type="match status" value="1"/>
</dbReference>
<dbReference type="InterPro" id="IPR036615">
    <property type="entry name" value="Mur_ligase_C_dom_sf"/>
</dbReference>
<accession>A0A1F6FRB3</accession>
<evidence type="ECO:0000256" key="1">
    <source>
        <dbReference type="ARBA" id="ARBA00022598"/>
    </source>
</evidence>
<dbReference type="GO" id="GO:0005524">
    <property type="term" value="F:ATP binding"/>
    <property type="evidence" value="ECO:0007669"/>
    <property type="project" value="UniProtKB-KW"/>
</dbReference>
<dbReference type="InterPro" id="IPR013221">
    <property type="entry name" value="Mur_ligase_cen"/>
</dbReference>
<comment type="caution">
    <text evidence="6">The sequence shown here is derived from an EMBL/GenBank/DDBJ whole genome shotgun (WGS) entry which is preliminary data.</text>
</comment>
<dbReference type="Gene3D" id="3.40.1190.10">
    <property type="entry name" value="Mur-like, catalytic domain"/>
    <property type="match status" value="1"/>
</dbReference>
<protein>
    <recommendedName>
        <fullName evidence="8">UDP-N-acetylmuramoyl-tripeptide--D-alanyl-D-alanine ligase</fullName>
    </recommendedName>
</protein>
<dbReference type="EMBL" id="MFMT01000021">
    <property type="protein sequence ID" value="OGG88414.1"/>
    <property type="molecule type" value="Genomic_DNA"/>
</dbReference>
<evidence type="ECO:0000313" key="6">
    <source>
        <dbReference type="EMBL" id="OGG88414.1"/>
    </source>
</evidence>
<name>A0A1F6FRB3_9BACT</name>
<dbReference type="Proteomes" id="UP000179230">
    <property type="component" value="Unassembled WGS sequence"/>
</dbReference>
<feature type="domain" description="Mur ligase central" evidence="5">
    <location>
        <begin position="94"/>
        <end position="240"/>
    </location>
</feature>
<dbReference type="SUPFAM" id="SSF53244">
    <property type="entry name" value="MurD-like peptide ligases, peptide-binding domain"/>
    <property type="match status" value="1"/>
</dbReference>
<gene>
    <name evidence="6" type="ORF">A2592_01205</name>
</gene>
<keyword evidence="1" id="KW-0436">Ligase</keyword>
<evidence type="ECO:0000256" key="2">
    <source>
        <dbReference type="ARBA" id="ARBA00022741"/>
    </source>
</evidence>
<proteinExistence type="predicted"/>
<dbReference type="InterPro" id="IPR051046">
    <property type="entry name" value="MurCDEF_CellWall_CoF430Synth"/>
</dbReference>
<evidence type="ECO:0000256" key="3">
    <source>
        <dbReference type="ARBA" id="ARBA00022840"/>
    </source>
</evidence>
<dbReference type="Pfam" id="PF08245">
    <property type="entry name" value="Mur_ligase_M"/>
    <property type="match status" value="2"/>
</dbReference>
<dbReference type="InterPro" id="IPR036565">
    <property type="entry name" value="Mur-like_cat_sf"/>
</dbReference>
<sequence length="429" mass="47599">MKQIFKKFIIAVLTYEARILLNRTKPFIITVTGSVGKTSTKDAIFSVLKTHCHVRKSEKSFNSEIGVPLSILGLPNAWDNPISWLKNLIDGAIIAFFSKKYPEVLVLETGVDRPGDMANLASWLRPNIVVMTRLPDVPVHVEYFSSPEAVVAEKLELLNALKPDGVFIYNHDDEKLQSVANEVRQNCIGYSRYTPTQFKASADTVLYRDDVAIGSTFTLTHLDEHVQIKIMGSVGVQNTYTYGAAAAVASQFDIPLSEVATTLQNHQVPPGRMSLLSGLKNTLIIDDTYNSSPTAAESALLSLKELKGAKRKIAILGDMLELGRFSSREHEKIGELVPQCADVLITLGVRSRKTAQTALEHGMSEKVIFQYDDVARAGRELQSYLSPGDVVLVKASQSIRAERIVEEIMSEPERAKELLVRQDVSWKKR</sequence>